<feature type="non-terminal residue" evidence="3">
    <location>
        <position position="124"/>
    </location>
</feature>
<reference evidence="3" key="2">
    <citation type="submission" date="2018-08" db="EMBL/GenBank/DDBJ databases">
        <authorList>
            <person name="Sabatino S.J."/>
        </authorList>
    </citation>
    <scope>NUCLEOTIDE SEQUENCE</scope>
    <source>
        <strain evidence="3">Red01</strain>
        <tissue evidence="3">Muscle</tissue>
    </source>
</reference>
<accession>A0A3L8QAU3</accession>
<dbReference type="AlphaFoldDB" id="A0A3L8QAU3"/>
<comment type="caution">
    <text evidence="3">The sequence shown here is derived from an EMBL/GenBank/DDBJ whole genome shotgun (WGS) entry which is preliminary data.</text>
</comment>
<evidence type="ECO:0000313" key="3">
    <source>
        <dbReference type="EMBL" id="RLV64444.1"/>
    </source>
</evidence>
<organism evidence="3 6">
    <name type="scientific">Chloebia gouldiae</name>
    <name type="common">Gouldian finch</name>
    <name type="synonym">Erythrura gouldiae</name>
    <dbReference type="NCBI Taxonomy" id="44316"/>
    <lineage>
        <taxon>Eukaryota</taxon>
        <taxon>Metazoa</taxon>
        <taxon>Chordata</taxon>
        <taxon>Craniata</taxon>
        <taxon>Vertebrata</taxon>
        <taxon>Euteleostomi</taxon>
        <taxon>Archelosauria</taxon>
        <taxon>Archosauria</taxon>
        <taxon>Dinosauria</taxon>
        <taxon>Saurischia</taxon>
        <taxon>Theropoda</taxon>
        <taxon>Coelurosauria</taxon>
        <taxon>Aves</taxon>
        <taxon>Neognathae</taxon>
        <taxon>Neoaves</taxon>
        <taxon>Telluraves</taxon>
        <taxon>Australaves</taxon>
        <taxon>Passeriformes</taxon>
        <taxon>Passeroidea</taxon>
        <taxon>Passeridae</taxon>
        <taxon>Chloebia</taxon>
    </lineage>
</organism>
<dbReference type="EMBL" id="QUSF01001184">
    <property type="protein sequence ID" value="RLV64444.1"/>
    <property type="molecule type" value="Genomic_DNA"/>
</dbReference>
<evidence type="ECO:0000313" key="4">
    <source>
        <dbReference type="EMBL" id="RLV64454.1"/>
    </source>
</evidence>
<evidence type="ECO:0000313" key="5">
    <source>
        <dbReference type="EMBL" id="RLV64456.1"/>
    </source>
</evidence>
<name>A0A3L8QAU3_CHLGU</name>
<evidence type="ECO:0000313" key="2">
    <source>
        <dbReference type="EMBL" id="RLV64440.1"/>
    </source>
</evidence>
<protein>
    <submittedName>
        <fullName evidence="3">Uncharacterized protein</fullName>
    </submittedName>
</protein>
<proteinExistence type="predicted"/>
<dbReference type="Proteomes" id="UP000276834">
    <property type="component" value="Unassembled WGS sequence"/>
</dbReference>
<evidence type="ECO:0000256" key="1">
    <source>
        <dbReference type="SAM" id="MobiDB-lite"/>
    </source>
</evidence>
<feature type="region of interest" description="Disordered" evidence="1">
    <location>
        <begin position="1"/>
        <end position="124"/>
    </location>
</feature>
<sequence>MRRAAGACSCPTAPGSGQDRTRAPGQRPRGDKATMPRRARPRPGESYEERSERRQQERERLRCRDGASPGRPPRRPATSPRQSEFLRRRNLAEPGGTLPGHQPEAPSPPEPSSRVEPGASVPLQ</sequence>
<dbReference type="EMBL" id="QUSF01001179">
    <property type="protein sequence ID" value="RLV64456.1"/>
    <property type="molecule type" value="Genomic_DNA"/>
</dbReference>
<feature type="compositionally biased region" description="Basic and acidic residues" evidence="1">
    <location>
        <begin position="42"/>
        <end position="65"/>
    </location>
</feature>
<dbReference type="EMBL" id="QUSF01001185">
    <property type="protein sequence ID" value="RLV64440.1"/>
    <property type="molecule type" value="Genomic_DNA"/>
</dbReference>
<gene>
    <name evidence="4" type="ORF">DV515_00017472</name>
    <name evidence="5" type="ORF">DV515_00017477</name>
    <name evidence="2" type="ORF">DV515_00017484</name>
    <name evidence="3" type="ORF">DV515_00017489</name>
</gene>
<reference evidence="3 6" key="1">
    <citation type="journal article" date="2018" name="Proc. R. Soc. B">
        <title>A non-coding region near Follistatin controls head colour polymorphism in the Gouldian finch.</title>
        <authorList>
            <person name="Toomey M.B."/>
            <person name="Marques C.I."/>
            <person name="Andrade P."/>
            <person name="Araujo P.M."/>
            <person name="Sabatino S."/>
            <person name="Gazda M.A."/>
            <person name="Afonso S."/>
            <person name="Lopes R.J."/>
            <person name="Corbo J.C."/>
            <person name="Carneiro M."/>
        </authorList>
    </citation>
    <scope>NUCLEOTIDE SEQUENCE [LARGE SCALE GENOMIC DNA]</scope>
    <source>
        <strain evidence="3">Red01</strain>
        <tissue evidence="3">Muscle</tissue>
    </source>
</reference>
<evidence type="ECO:0000313" key="6">
    <source>
        <dbReference type="Proteomes" id="UP000276834"/>
    </source>
</evidence>
<dbReference type="EMBL" id="QUSF01001180">
    <property type="protein sequence ID" value="RLV64454.1"/>
    <property type="molecule type" value="Genomic_DNA"/>
</dbReference>
<keyword evidence="6" id="KW-1185">Reference proteome</keyword>